<gene>
    <name evidence="2" type="ORF">COLSTE_02290</name>
</gene>
<evidence type="ECO:0000313" key="3">
    <source>
        <dbReference type="Proteomes" id="UP000003560"/>
    </source>
</evidence>
<organism evidence="2 3">
    <name type="scientific">Collinsella stercoris DSM 13279</name>
    <dbReference type="NCBI Taxonomy" id="445975"/>
    <lineage>
        <taxon>Bacteria</taxon>
        <taxon>Bacillati</taxon>
        <taxon>Actinomycetota</taxon>
        <taxon>Coriobacteriia</taxon>
        <taxon>Coriobacteriales</taxon>
        <taxon>Coriobacteriaceae</taxon>
        <taxon>Collinsella</taxon>
    </lineage>
</organism>
<feature type="region of interest" description="Disordered" evidence="1">
    <location>
        <begin position="41"/>
        <end position="68"/>
    </location>
</feature>
<dbReference type="Proteomes" id="UP000003560">
    <property type="component" value="Unassembled WGS sequence"/>
</dbReference>
<reference evidence="2 3" key="1">
    <citation type="submission" date="2008-10" db="EMBL/GenBank/DDBJ databases">
        <title>Draft genome sequence of Collinsella stercoris (DSM 13279).</title>
        <authorList>
            <person name="Sudarsanam P."/>
            <person name="Ley R."/>
            <person name="Guruge J."/>
            <person name="Turnbaugh P.J."/>
            <person name="Mahowald M."/>
            <person name="Liep D."/>
            <person name="Gordon J."/>
        </authorList>
    </citation>
    <scope>NUCLEOTIDE SEQUENCE [LARGE SCALE GENOMIC DNA]</scope>
    <source>
        <strain evidence="2 3">DSM 13279</strain>
    </source>
</reference>
<proteinExistence type="predicted"/>
<comment type="caution">
    <text evidence="2">The sequence shown here is derived from an EMBL/GenBank/DDBJ whole genome shotgun (WGS) entry which is preliminary data.</text>
</comment>
<keyword evidence="3" id="KW-1185">Reference proteome</keyword>
<sequence>MRGKVFLHASRLELPSLDTTLPDSTGDTAAYEHLGVQVEPAETAKKAHLPHTPRRQESPTARKTRPES</sequence>
<dbReference type="HOGENOM" id="CLU_2786718_0_0_11"/>
<accession>B6GDX2</accession>
<evidence type="ECO:0000313" key="2">
    <source>
        <dbReference type="EMBL" id="EEA89514.1"/>
    </source>
</evidence>
<protein>
    <submittedName>
        <fullName evidence="2">Uncharacterized protein</fullName>
    </submittedName>
</protein>
<dbReference type="EMBL" id="ABXJ01000131">
    <property type="protein sequence ID" value="EEA89514.1"/>
    <property type="molecule type" value="Genomic_DNA"/>
</dbReference>
<reference evidence="2 3" key="2">
    <citation type="submission" date="2008-10" db="EMBL/GenBank/DDBJ databases">
        <authorList>
            <person name="Fulton L."/>
            <person name="Clifton S."/>
            <person name="Fulton B."/>
            <person name="Xu J."/>
            <person name="Minx P."/>
            <person name="Pepin K.H."/>
            <person name="Johnson M."/>
            <person name="Thiruvilangam P."/>
            <person name="Bhonagiri V."/>
            <person name="Nash W.E."/>
            <person name="Mardis E.R."/>
            <person name="Wilson R.K."/>
        </authorList>
    </citation>
    <scope>NUCLEOTIDE SEQUENCE [LARGE SCALE GENOMIC DNA]</scope>
    <source>
        <strain evidence="2 3">DSM 13279</strain>
    </source>
</reference>
<dbReference type="AlphaFoldDB" id="B6GDX2"/>
<evidence type="ECO:0000256" key="1">
    <source>
        <dbReference type="SAM" id="MobiDB-lite"/>
    </source>
</evidence>
<name>B6GDX2_9ACTN</name>
<dbReference type="STRING" id="445975.COLSTE_02290"/>